<gene>
    <name evidence="1" type="ORF">O181_020465</name>
</gene>
<reference evidence="1" key="1">
    <citation type="submission" date="2021-03" db="EMBL/GenBank/DDBJ databases">
        <title>Draft genome sequence of rust myrtle Austropuccinia psidii MF-1, a brazilian biotype.</title>
        <authorList>
            <person name="Quecine M.C."/>
            <person name="Pachon D.M.R."/>
            <person name="Bonatelli M.L."/>
            <person name="Correr F.H."/>
            <person name="Franceschini L.M."/>
            <person name="Leite T.F."/>
            <person name="Margarido G.R.A."/>
            <person name="Almeida C.A."/>
            <person name="Ferrarezi J.A."/>
            <person name="Labate C.A."/>
        </authorList>
    </citation>
    <scope>NUCLEOTIDE SEQUENCE</scope>
    <source>
        <strain evidence="1">MF-1</strain>
    </source>
</reference>
<keyword evidence="2" id="KW-1185">Reference proteome</keyword>
<comment type="caution">
    <text evidence="1">The sequence shown here is derived from an EMBL/GenBank/DDBJ whole genome shotgun (WGS) entry which is preliminary data.</text>
</comment>
<evidence type="ECO:0000313" key="2">
    <source>
        <dbReference type="Proteomes" id="UP000765509"/>
    </source>
</evidence>
<protein>
    <submittedName>
        <fullName evidence="1">Uncharacterized protein</fullName>
    </submittedName>
</protein>
<proteinExistence type="predicted"/>
<evidence type="ECO:0000313" key="1">
    <source>
        <dbReference type="EMBL" id="MBW0480750.1"/>
    </source>
</evidence>
<accession>A0A9Q3CDT7</accession>
<sequence>MKETTRMPIIFRKEGLPSPFSRPIASSTPFTSQRPNTLPRRVNIHAQASSPFQQGIPQNNTPIVKMRPKDYNLWFDGKEVEIFIKRVKNLTEIEGESRRDIAIQVSFWTKDQEISHHIEGIPGDETGNWEKLKLETVSHERRYKLSSITQLFTKIKQEAGIRNMTQYKTFIREYESIINYLKRYQYIQGDINHSQEILASLSSSAQEYIYKEIIKDKAMVQALDGGYIIPRLEILRLYI</sequence>
<dbReference type="AlphaFoldDB" id="A0A9Q3CDT7"/>
<dbReference type="EMBL" id="AVOT02006094">
    <property type="protein sequence ID" value="MBW0480750.1"/>
    <property type="molecule type" value="Genomic_DNA"/>
</dbReference>
<dbReference type="OrthoDB" id="2152029at2759"/>
<organism evidence="1 2">
    <name type="scientific">Austropuccinia psidii MF-1</name>
    <dbReference type="NCBI Taxonomy" id="1389203"/>
    <lineage>
        <taxon>Eukaryota</taxon>
        <taxon>Fungi</taxon>
        <taxon>Dikarya</taxon>
        <taxon>Basidiomycota</taxon>
        <taxon>Pucciniomycotina</taxon>
        <taxon>Pucciniomycetes</taxon>
        <taxon>Pucciniales</taxon>
        <taxon>Sphaerophragmiaceae</taxon>
        <taxon>Austropuccinia</taxon>
    </lineage>
</organism>
<dbReference type="Proteomes" id="UP000765509">
    <property type="component" value="Unassembled WGS sequence"/>
</dbReference>
<name>A0A9Q3CDT7_9BASI</name>